<dbReference type="InterPro" id="IPR025877">
    <property type="entry name" value="MobA-like_NTP_Trfase"/>
</dbReference>
<dbReference type="PANTHER" id="PTHR43777">
    <property type="entry name" value="MOLYBDENUM COFACTOR CYTIDYLYLTRANSFERASE"/>
    <property type="match status" value="1"/>
</dbReference>
<accession>A0A0B4X9I4</accession>
<dbReference type="RefSeq" id="WP_040113944.1">
    <property type="nucleotide sequence ID" value="NZ_CP006878.1"/>
</dbReference>
<geneLocation type="plasmid" evidence="3 4">
    <name>pRgalR602a</name>
</geneLocation>
<dbReference type="PANTHER" id="PTHR43777:SF1">
    <property type="entry name" value="MOLYBDENUM COFACTOR CYTIDYLYLTRANSFERASE"/>
    <property type="match status" value="1"/>
</dbReference>
<gene>
    <name evidence="3" type="ORF">RGR602_PA00033</name>
</gene>
<evidence type="ECO:0000313" key="4">
    <source>
        <dbReference type="Proteomes" id="UP000031368"/>
    </source>
</evidence>
<sequence length="207" mass="21497">MEKTTDPSEVAVVLLAAGQARRFGTATDSKLLALFDGIPLVRRSAMRACESRARSVTVVVGFRAPELISALSGLPVSIAHNPDFASGMSSSLITGMMTPQVRSAQGTLVMPADMPSVSTADLNSLIEAFVAYGGRSIIGATCGNIRGNPVIFPRSLLGEVARLKGDLGARNIIRASNVPFVDFDIGTSALHDVDTVEALIAAGGIIS</sequence>
<dbReference type="EMBL" id="CP006878">
    <property type="protein sequence ID" value="AJD43380.1"/>
    <property type="molecule type" value="Genomic_DNA"/>
</dbReference>
<protein>
    <submittedName>
        <fullName evidence="3">Glycosyltransferase family protein</fullName>
    </submittedName>
</protein>
<keyword evidence="1" id="KW-0460">Magnesium</keyword>
<evidence type="ECO:0000259" key="2">
    <source>
        <dbReference type="Pfam" id="PF12804"/>
    </source>
</evidence>
<dbReference type="InterPro" id="IPR029044">
    <property type="entry name" value="Nucleotide-diphossugar_trans"/>
</dbReference>
<dbReference type="SUPFAM" id="SSF53448">
    <property type="entry name" value="Nucleotide-diphospho-sugar transferases"/>
    <property type="match status" value="1"/>
</dbReference>
<feature type="domain" description="MobA-like NTP transferase" evidence="2">
    <location>
        <begin position="12"/>
        <end position="176"/>
    </location>
</feature>
<name>A0A0B4X9I4_9HYPH</name>
<dbReference type="CDD" id="cd04182">
    <property type="entry name" value="GT_2_like_f"/>
    <property type="match status" value="1"/>
</dbReference>
<evidence type="ECO:0000256" key="1">
    <source>
        <dbReference type="ARBA" id="ARBA00022842"/>
    </source>
</evidence>
<proteinExistence type="predicted"/>
<dbReference type="AlphaFoldDB" id="A0A0B4X9I4"/>
<evidence type="ECO:0000313" key="3">
    <source>
        <dbReference type="EMBL" id="AJD43380.1"/>
    </source>
</evidence>
<keyword evidence="4" id="KW-1185">Reference proteome</keyword>
<dbReference type="Pfam" id="PF12804">
    <property type="entry name" value="NTP_transf_3"/>
    <property type="match status" value="1"/>
</dbReference>
<dbReference type="HOGENOM" id="CLU_061980_4_0_5"/>
<dbReference type="Gene3D" id="3.90.550.10">
    <property type="entry name" value="Spore Coat Polysaccharide Biosynthesis Protein SpsA, Chain A"/>
    <property type="match status" value="1"/>
</dbReference>
<keyword evidence="3" id="KW-0808">Transferase</keyword>
<organism evidence="3 4">
    <name type="scientific">Rhizobium gallicum bv. gallicum R602sp</name>
    <dbReference type="NCBI Taxonomy" id="1041138"/>
    <lineage>
        <taxon>Bacteria</taxon>
        <taxon>Pseudomonadati</taxon>
        <taxon>Pseudomonadota</taxon>
        <taxon>Alphaproteobacteria</taxon>
        <taxon>Hyphomicrobiales</taxon>
        <taxon>Rhizobiaceae</taxon>
        <taxon>Rhizobium/Agrobacterium group</taxon>
        <taxon>Rhizobium</taxon>
    </lineage>
</organism>
<reference evidence="3 4" key="1">
    <citation type="submission" date="2013-11" db="EMBL/GenBank/DDBJ databases">
        <title>Complete genome sequence of Rhizobium gallicum bv. gallicum R602.</title>
        <authorList>
            <person name="Bustos P."/>
            <person name="Santamaria R.I."/>
            <person name="Lozano L."/>
            <person name="Acosta J.L."/>
            <person name="Ormeno-Orrillo E."/>
            <person name="Rogel M.A."/>
            <person name="Romero D."/>
            <person name="Cevallos M.A."/>
            <person name="Martinez-Romero E."/>
            <person name="Gonzalez V."/>
        </authorList>
    </citation>
    <scope>NUCLEOTIDE SEQUENCE [LARGE SCALE GENOMIC DNA]</scope>
    <source>
        <strain evidence="3 4">R602</strain>
        <plasmid evidence="3 4">pRgalR602a</plasmid>
    </source>
</reference>
<keyword evidence="3" id="KW-0614">Plasmid</keyword>
<dbReference type="KEGG" id="rga:RGR602_PA00033"/>
<dbReference type="Proteomes" id="UP000031368">
    <property type="component" value="Plasmid pRgalR602a"/>
</dbReference>
<dbReference type="GO" id="GO:0016779">
    <property type="term" value="F:nucleotidyltransferase activity"/>
    <property type="evidence" value="ECO:0007669"/>
    <property type="project" value="UniProtKB-ARBA"/>
</dbReference>